<dbReference type="Proteomes" id="UP000800038">
    <property type="component" value="Unassembled WGS sequence"/>
</dbReference>
<gene>
    <name evidence="1" type="ORF">EJ02DRAFT_424432</name>
</gene>
<reference evidence="1" key="1">
    <citation type="journal article" date="2020" name="Stud. Mycol.">
        <title>101 Dothideomycetes genomes: a test case for predicting lifestyles and emergence of pathogens.</title>
        <authorList>
            <person name="Haridas S."/>
            <person name="Albert R."/>
            <person name="Binder M."/>
            <person name="Bloem J."/>
            <person name="Labutti K."/>
            <person name="Salamov A."/>
            <person name="Andreopoulos B."/>
            <person name="Baker S."/>
            <person name="Barry K."/>
            <person name="Bills G."/>
            <person name="Bluhm B."/>
            <person name="Cannon C."/>
            <person name="Castanera R."/>
            <person name="Culley D."/>
            <person name="Daum C."/>
            <person name="Ezra D."/>
            <person name="Gonzalez J."/>
            <person name="Henrissat B."/>
            <person name="Kuo A."/>
            <person name="Liang C."/>
            <person name="Lipzen A."/>
            <person name="Lutzoni F."/>
            <person name="Magnuson J."/>
            <person name="Mondo S."/>
            <person name="Nolan M."/>
            <person name="Ohm R."/>
            <person name="Pangilinan J."/>
            <person name="Park H.-J."/>
            <person name="Ramirez L."/>
            <person name="Alfaro M."/>
            <person name="Sun H."/>
            <person name="Tritt A."/>
            <person name="Yoshinaga Y."/>
            <person name="Zwiers L.-H."/>
            <person name="Turgeon B."/>
            <person name="Goodwin S."/>
            <person name="Spatafora J."/>
            <person name="Crous P."/>
            <person name="Grigoriev I."/>
        </authorList>
    </citation>
    <scope>NUCLEOTIDE SEQUENCE</scope>
    <source>
        <strain evidence="1">CBS 161.51</strain>
    </source>
</reference>
<dbReference type="Gene3D" id="3.20.20.80">
    <property type="entry name" value="Glycosidases"/>
    <property type="match status" value="1"/>
</dbReference>
<protein>
    <recommendedName>
        <fullName evidence="3">Chitinase</fullName>
    </recommendedName>
</protein>
<evidence type="ECO:0000313" key="1">
    <source>
        <dbReference type="EMBL" id="KAF1939931.1"/>
    </source>
</evidence>
<dbReference type="InterPro" id="IPR017853">
    <property type="entry name" value="GH"/>
</dbReference>
<dbReference type="EMBL" id="ML976072">
    <property type="protein sequence ID" value="KAF1939931.1"/>
    <property type="molecule type" value="Genomic_DNA"/>
</dbReference>
<name>A0A6A5SH12_9PLEO</name>
<dbReference type="AlphaFoldDB" id="A0A6A5SH12"/>
<accession>A0A6A5SH12</accession>
<evidence type="ECO:0000313" key="2">
    <source>
        <dbReference type="Proteomes" id="UP000800038"/>
    </source>
</evidence>
<sequence>MDPKAMEVQFDWFNFVAYDLHGSWDGDNPNLGPKLKGLQPGMMKDTDLKQITWSDQWIG</sequence>
<evidence type="ECO:0008006" key="3">
    <source>
        <dbReference type="Google" id="ProtNLM"/>
    </source>
</evidence>
<proteinExistence type="predicted"/>
<organism evidence="1 2">
    <name type="scientific">Clathrospora elynae</name>
    <dbReference type="NCBI Taxonomy" id="706981"/>
    <lineage>
        <taxon>Eukaryota</taxon>
        <taxon>Fungi</taxon>
        <taxon>Dikarya</taxon>
        <taxon>Ascomycota</taxon>
        <taxon>Pezizomycotina</taxon>
        <taxon>Dothideomycetes</taxon>
        <taxon>Pleosporomycetidae</taxon>
        <taxon>Pleosporales</taxon>
        <taxon>Diademaceae</taxon>
        <taxon>Clathrospora</taxon>
    </lineage>
</organism>
<dbReference type="OrthoDB" id="73875at2759"/>
<dbReference type="SUPFAM" id="SSF51445">
    <property type="entry name" value="(Trans)glycosidases"/>
    <property type="match status" value="1"/>
</dbReference>
<keyword evidence="2" id="KW-1185">Reference proteome</keyword>